<dbReference type="AlphaFoldDB" id="A0A9P6LHR1"/>
<accession>A0A9P6LHR1</accession>
<gene>
    <name evidence="3" type="ORF">CkaCkLH20_09249</name>
</gene>
<dbReference type="GeneID" id="62165038"/>
<name>A0A9P6LHR1_9PEZI</name>
<dbReference type="PROSITE" id="PS51212">
    <property type="entry name" value="WSC"/>
    <property type="match status" value="1"/>
</dbReference>
<reference evidence="3" key="2">
    <citation type="submission" date="2020-11" db="EMBL/GenBank/DDBJ databases">
        <title>Whole genome sequencing of Colletotrichum sp.</title>
        <authorList>
            <person name="Li H."/>
        </authorList>
    </citation>
    <scope>NUCLEOTIDE SEQUENCE</scope>
    <source>
        <strain evidence="3">CkLH20</strain>
    </source>
</reference>
<evidence type="ECO:0000313" key="3">
    <source>
        <dbReference type="EMBL" id="KAF9873436.1"/>
    </source>
</evidence>
<comment type="caution">
    <text evidence="3">The sequence shown here is derived from an EMBL/GenBank/DDBJ whole genome shotgun (WGS) entry which is preliminary data.</text>
</comment>
<proteinExistence type="predicted"/>
<keyword evidence="1" id="KW-0732">Signal</keyword>
<dbReference type="RefSeq" id="XP_038742897.1">
    <property type="nucleotide sequence ID" value="XM_038891964.1"/>
</dbReference>
<evidence type="ECO:0000256" key="1">
    <source>
        <dbReference type="SAM" id="SignalP"/>
    </source>
</evidence>
<keyword evidence="4" id="KW-1185">Reference proteome</keyword>
<feature type="domain" description="WSC" evidence="2">
    <location>
        <begin position="27"/>
        <end position="130"/>
    </location>
</feature>
<feature type="chain" id="PRO_5040159482" description="WSC domain-containing protein" evidence="1">
    <location>
        <begin position="27"/>
        <end position="182"/>
    </location>
</feature>
<evidence type="ECO:0000313" key="4">
    <source>
        <dbReference type="Proteomes" id="UP000781932"/>
    </source>
</evidence>
<dbReference type="InterPro" id="IPR002889">
    <property type="entry name" value="WSC_carb-bd"/>
</dbReference>
<protein>
    <recommendedName>
        <fullName evidence="2">WSC domain-containing protein</fullName>
    </recommendedName>
</protein>
<dbReference type="Proteomes" id="UP000781932">
    <property type="component" value="Unassembled WGS sequence"/>
</dbReference>
<feature type="signal peptide" evidence="1">
    <location>
        <begin position="1"/>
        <end position="26"/>
    </location>
</feature>
<dbReference type="EMBL" id="JAATWM020000032">
    <property type="protein sequence ID" value="KAF9873436.1"/>
    <property type="molecule type" value="Genomic_DNA"/>
</dbReference>
<sequence length="182" mass="19511">MTATTPLPKPLLPLLLLLLLTTTANAQVMYLGCGTFTNFNDFLEPRAIFRGASGPQACANACTSHVVAESRFYIIGDGACYCTGYLVTPVFSTNPYPSNALCTVRCADGSGSTCGGTFDGSPVYSLYGLDRVNVPTRAGFVDVGVVLGVVLRSLLGDFSDLKFLGIRFFDVPAKQRLRFQQQ</sequence>
<evidence type="ECO:0000259" key="2">
    <source>
        <dbReference type="PROSITE" id="PS51212"/>
    </source>
</evidence>
<organism evidence="3 4">
    <name type="scientific">Colletotrichum karsti</name>
    <dbReference type="NCBI Taxonomy" id="1095194"/>
    <lineage>
        <taxon>Eukaryota</taxon>
        <taxon>Fungi</taxon>
        <taxon>Dikarya</taxon>
        <taxon>Ascomycota</taxon>
        <taxon>Pezizomycotina</taxon>
        <taxon>Sordariomycetes</taxon>
        <taxon>Hypocreomycetidae</taxon>
        <taxon>Glomerellales</taxon>
        <taxon>Glomerellaceae</taxon>
        <taxon>Colletotrichum</taxon>
        <taxon>Colletotrichum boninense species complex</taxon>
    </lineage>
</organism>
<reference evidence="3" key="1">
    <citation type="submission" date="2020-03" db="EMBL/GenBank/DDBJ databases">
        <authorList>
            <person name="He L."/>
        </authorList>
    </citation>
    <scope>NUCLEOTIDE SEQUENCE</scope>
    <source>
        <strain evidence="3">CkLH20</strain>
    </source>
</reference>